<gene>
    <name evidence="3" type="ORF">SAMN04487944_10261</name>
</gene>
<dbReference type="STRING" id="531814.SAMN04487944_10261"/>
<dbReference type="PANTHER" id="PTHR22870:SF408">
    <property type="entry name" value="OS09G0560450 PROTEIN"/>
    <property type="match status" value="1"/>
</dbReference>
<organism evidence="3 4">
    <name type="scientific">Gracilibacillus ureilyticus</name>
    <dbReference type="NCBI Taxonomy" id="531814"/>
    <lineage>
        <taxon>Bacteria</taxon>
        <taxon>Bacillati</taxon>
        <taxon>Bacillota</taxon>
        <taxon>Bacilli</taxon>
        <taxon>Bacillales</taxon>
        <taxon>Bacillaceae</taxon>
        <taxon>Gracilibacillus</taxon>
    </lineage>
</organism>
<dbReference type="PANTHER" id="PTHR22870">
    <property type="entry name" value="REGULATOR OF CHROMOSOME CONDENSATION"/>
    <property type="match status" value="1"/>
</dbReference>
<dbReference type="OrthoDB" id="27389at2"/>
<dbReference type="EMBL" id="FOGL01000002">
    <property type="protein sequence ID" value="SER24885.1"/>
    <property type="molecule type" value="Genomic_DNA"/>
</dbReference>
<dbReference type="SUPFAM" id="SSF55383">
    <property type="entry name" value="Copper amine oxidase, domain N"/>
    <property type="match status" value="1"/>
</dbReference>
<dbReference type="Gene3D" id="2.130.10.30">
    <property type="entry name" value="Regulator of chromosome condensation 1/beta-lactamase-inhibitor protein II"/>
    <property type="match status" value="1"/>
</dbReference>
<accession>A0A1H9MN67</accession>
<reference evidence="3 4" key="1">
    <citation type="submission" date="2016-10" db="EMBL/GenBank/DDBJ databases">
        <authorList>
            <person name="de Groot N.N."/>
        </authorList>
    </citation>
    <scope>NUCLEOTIDE SEQUENCE [LARGE SCALE GENOMIC DNA]</scope>
    <source>
        <strain evidence="3 4">CGMCC 1.7727</strain>
    </source>
</reference>
<dbReference type="InterPro" id="IPR036582">
    <property type="entry name" value="Mao_N_sf"/>
</dbReference>
<evidence type="ECO:0000313" key="3">
    <source>
        <dbReference type="EMBL" id="SER24885.1"/>
    </source>
</evidence>
<keyword evidence="4" id="KW-1185">Reference proteome</keyword>
<evidence type="ECO:0000259" key="2">
    <source>
        <dbReference type="Pfam" id="PF07833"/>
    </source>
</evidence>
<protein>
    <submittedName>
        <fullName evidence="3">Regulator of chromosome condensation (RCC1) repeat-containing protein</fullName>
    </submittedName>
</protein>
<dbReference type="Gene3D" id="3.30.457.10">
    <property type="entry name" value="Copper amine oxidase-like, N-terminal domain"/>
    <property type="match status" value="1"/>
</dbReference>
<dbReference type="InterPro" id="IPR009091">
    <property type="entry name" value="RCC1/BLIP-II"/>
</dbReference>
<dbReference type="PRINTS" id="PR00633">
    <property type="entry name" value="RCCNDNSATION"/>
</dbReference>
<proteinExistence type="predicted"/>
<feature type="domain" description="Copper amine oxidase-like N-terminal" evidence="2">
    <location>
        <begin position="203"/>
        <end position="306"/>
    </location>
</feature>
<dbReference type="Pfam" id="PF07833">
    <property type="entry name" value="Cu_amine_oxidN1"/>
    <property type="match status" value="1"/>
</dbReference>
<dbReference type="SUPFAM" id="SSF50985">
    <property type="entry name" value="RCC1/BLIP-II"/>
    <property type="match status" value="1"/>
</dbReference>
<dbReference type="Proteomes" id="UP000199687">
    <property type="component" value="Unassembled WGS sequence"/>
</dbReference>
<evidence type="ECO:0000313" key="4">
    <source>
        <dbReference type="Proteomes" id="UP000199687"/>
    </source>
</evidence>
<dbReference type="AlphaFoldDB" id="A0A1H9MN67"/>
<keyword evidence="1" id="KW-0677">Repeat</keyword>
<dbReference type="InterPro" id="IPR051210">
    <property type="entry name" value="Ub_ligase/GEF_domain"/>
</dbReference>
<evidence type="ECO:0000256" key="1">
    <source>
        <dbReference type="ARBA" id="ARBA00022737"/>
    </source>
</evidence>
<dbReference type="InterPro" id="IPR000408">
    <property type="entry name" value="Reg_chr_condens"/>
</dbReference>
<dbReference type="InterPro" id="IPR012854">
    <property type="entry name" value="Cu_amine_oxidase-like_N"/>
</dbReference>
<dbReference type="RefSeq" id="WP_089739007.1">
    <property type="nucleotide sequence ID" value="NZ_FOGL01000002.1"/>
</dbReference>
<dbReference type="PROSITE" id="PS50012">
    <property type="entry name" value="RCC1_3"/>
    <property type="match status" value="2"/>
</dbReference>
<sequence>MQNIAAVDVSYYTAAGMSTNGELYLWGYKRLIGGDITNNGIYKLPEVNDAKAFSIGWEHFAYVNESGQVYTLGKNGLGQLGIGYTGETETEPQLVEGLTNVVDVSADKHYTIALKEDGTVWGWGENNNNVLGSGQGNVATPRKIQGLSDIIAISSSEYNSVALKADGSVYTWGRTQIAGNKATPYKIPGLNLFDGKKTVRVTINDVLFYFDQPAVTLNGSALVPLRGIFEAIGADVKYEAKTEKIRATKDGDLIELTVDSDTAFVNGQKQKLKTPAIKINGRTMVPLRFISEALGGTVEWDAEYRIAKIYNK</sequence>
<dbReference type="Pfam" id="PF00415">
    <property type="entry name" value="RCC1"/>
    <property type="match status" value="2"/>
</dbReference>
<name>A0A1H9MN67_9BACI</name>